<organism evidence="1 2">
    <name type="scientific">Algoriphagus limi</name>
    <dbReference type="NCBI Taxonomy" id="2975273"/>
    <lineage>
        <taxon>Bacteria</taxon>
        <taxon>Pseudomonadati</taxon>
        <taxon>Bacteroidota</taxon>
        <taxon>Cytophagia</taxon>
        <taxon>Cytophagales</taxon>
        <taxon>Cyclobacteriaceae</taxon>
        <taxon>Algoriphagus</taxon>
    </lineage>
</organism>
<proteinExistence type="predicted"/>
<dbReference type="RefSeq" id="WP_259412558.1">
    <property type="nucleotide sequence ID" value="NZ_JANWGH010000001.1"/>
</dbReference>
<reference evidence="1 2" key="1">
    <citation type="submission" date="2022-08" db="EMBL/GenBank/DDBJ databases">
        <title>Algoriphagus sp. CAU 1643 isolated from mud.</title>
        <authorList>
            <person name="Kim W."/>
        </authorList>
    </citation>
    <scope>NUCLEOTIDE SEQUENCE [LARGE SCALE GENOMIC DNA]</scope>
    <source>
        <strain evidence="1 2">CAU 1643</strain>
    </source>
</reference>
<protein>
    <submittedName>
        <fullName evidence="1">Uncharacterized protein</fullName>
    </submittedName>
</protein>
<comment type="caution">
    <text evidence="1">The sequence shown here is derived from an EMBL/GenBank/DDBJ whole genome shotgun (WGS) entry which is preliminary data.</text>
</comment>
<accession>A0ABT2G4A7</accession>
<gene>
    <name evidence="1" type="ORF">NY014_00455</name>
</gene>
<keyword evidence="2" id="KW-1185">Reference proteome</keyword>
<name>A0ABT2G4A7_9BACT</name>
<dbReference type="Proteomes" id="UP001206788">
    <property type="component" value="Unassembled WGS sequence"/>
</dbReference>
<evidence type="ECO:0000313" key="2">
    <source>
        <dbReference type="Proteomes" id="UP001206788"/>
    </source>
</evidence>
<evidence type="ECO:0000313" key="1">
    <source>
        <dbReference type="EMBL" id="MCS5488875.1"/>
    </source>
</evidence>
<dbReference type="EMBL" id="JANWGH010000001">
    <property type="protein sequence ID" value="MCS5488875.1"/>
    <property type="molecule type" value="Genomic_DNA"/>
</dbReference>
<sequence length="196" mass="23280">MSIFTRLFGRKTPIMVEQQSQASIETMESNIPQIDKSLFIEDMHPDELFTGEEADKRRSKKSILEDLKSRDYYAMGMRDGLDDPNFETMDQNVNLIACDFKEVYSQAIQEIDEQLLKIDRTLVPQFEEQMPFEYREVKLQKERLEEQKWDLKQQFDLATVGEGYIEKSVERYKAGFKKGFRQWSNENLMFKPFNTL</sequence>